<dbReference type="Pfam" id="PF17363">
    <property type="entry name" value="DUF5388"/>
    <property type="match status" value="1"/>
</dbReference>
<organism evidence="1 2">
    <name type="scientific">Periweissella fabaria</name>
    <dbReference type="NCBI Taxonomy" id="546157"/>
    <lineage>
        <taxon>Bacteria</taxon>
        <taxon>Bacillati</taxon>
        <taxon>Bacillota</taxon>
        <taxon>Bacilli</taxon>
        <taxon>Lactobacillales</taxon>
        <taxon>Lactobacillaceae</taxon>
        <taxon>Periweissella</taxon>
    </lineage>
</organism>
<keyword evidence="2" id="KW-1185">Reference proteome</keyword>
<accession>A0ABM8Z8R0</accession>
<dbReference type="RefSeq" id="WP_230097574.1">
    <property type="nucleotide sequence ID" value="NZ_CAKKNS010000012.1"/>
</dbReference>
<evidence type="ECO:0000313" key="2">
    <source>
        <dbReference type="Proteomes" id="UP000789707"/>
    </source>
</evidence>
<proteinExistence type="predicted"/>
<reference evidence="1 2" key="1">
    <citation type="submission" date="2021-11" db="EMBL/GenBank/DDBJ databases">
        <authorList>
            <person name="Depoorter E."/>
        </authorList>
    </citation>
    <scope>NUCLEOTIDE SEQUENCE [LARGE SCALE GENOMIC DNA]</scope>
    <source>
        <strain evidence="1 2">LMG 24289</strain>
    </source>
</reference>
<name>A0ABM8Z8R0_9LACO</name>
<protein>
    <submittedName>
        <fullName evidence="1">Uncharacterized protein</fullName>
    </submittedName>
</protein>
<gene>
    <name evidence="1" type="ORF">WFA24289_01898</name>
</gene>
<sequence>MGMMNHSTTKPKLTRGPVVKVENQIKREDVIDDGTVTFTSSVRVDNHVRNKLTALLNIGLGDTQQEIINTLISDKVDVLDEASNKRFKDMYAILEKKDYLQASKK</sequence>
<dbReference type="InterPro" id="IPR035528">
    <property type="entry name" value="DUF5388"/>
</dbReference>
<evidence type="ECO:0000313" key="1">
    <source>
        <dbReference type="EMBL" id="CAH0417556.1"/>
    </source>
</evidence>
<dbReference type="EMBL" id="CAKKNS010000012">
    <property type="protein sequence ID" value="CAH0417556.1"/>
    <property type="molecule type" value="Genomic_DNA"/>
</dbReference>
<dbReference type="Proteomes" id="UP000789707">
    <property type="component" value="Unassembled WGS sequence"/>
</dbReference>
<comment type="caution">
    <text evidence="1">The sequence shown here is derived from an EMBL/GenBank/DDBJ whole genome shotgun (WGS) entry which is preliminary data.</text>
</comment>